<evidence type="ECO:0000313" key="4">
    <source>
        <dbReference type="EMBL" id="APT55762.1"/>
    </source>
</evidence>
<organism evidence="4 5">
    <name type="scientific">Roseomonas gilardii</name>
    <dbReference type="NCBI Taxonomy" id="257708"/>
    <lineage>
        <taxon>Bacteria</taxon>
        <taxon>Pseudomonadati</taxon>
        <taxon>Pseudomonadota</taxon>
        <taxon>Alphaproteobacteria</taxon>
        <taxon>Acetobacterales</taxon>
        <taxon>Roseomonadaceae</taxon>
        <taxon>Roseomonas</taxon>
    </lineage>
</organism>
<dbReference type="Pfam" id="PF01547">
    <property type="entry name" value="SBP_bac_1"/>
    <property type="match status" value="1"/>
</dbReference>
<dbReference type="SUPFAM" id="SSF53850">
    <property type="entry name" value="Periplasmic binding protein-like II"/>
    <property type="match status" value="1"/>
</dbReference>
<dbReference type="PANTHER" id="PTHR43649:SF12">
    <property type="entry name" value="DIACETYLCHITOBIOSE BINDING PROTEIN DASA"/>
    <property type="match status" value="1"/>
</dbReference>
<comment type="similarity">
    <text evidence="2">Belongs to the bacterial solute-binding protein 1 family.</text>
</comment>
<proteinExistence type="inferred from homology"/>
<dbReference type="Gene3D" id="3.40.190.10">
    <property type="entry name" value="Periplasmic binding protein-like II"/>
    <property type="match status" value="2"/>
</dbReference>
<dbReference type="PROSITE" id="PS51318">
    <property type="entry name" value="TAT"/>
    <property type="match status" value="1"/>
</dbReference>
<name>A0A1L7AAD3_9PROT</name>
<dbReference type="PANTHER" id="PTHR43649">
    <property type="entry name" value="ARABINOSE-BINDING PROTEIN-RELATED"/>
    <property type="match status" value="1"/>
</dbReference>
<comment type="subcellular location">
    <subcellularLocation>
        <location evidence="1">Periplasm</location>
    </subcellularLocation>
</comment>
<evidence type="ECO:0008006" key="6">
    <source>
        <dbReference type="Google" id="ProtNLM"/>
    </source>
</evidence>
<dbReference type="eggNOG" id="COG1653">
    <property type="taxonomic scope" value="Bacteria"/>
</dbReference>
<dbReference type="InterPro" id="IPR050490">
    <property type="entry name" value="Bact_solute-bd_prot1"/>
</dbReference>
<sequence>MQASCITRRGLLSASLALGAGLPSALAAPSGPVHLRAFWWGSQERFQRTAAIFELFQRKHPEIGITGEFGTNDYWSKIATQMVGGNLADLFQLDALSLSSYARAARPLDPLMPSPLDLPGLEPEMLKLGQVDGRTLGVAQGLNAYALVYESDAFAQAKLPPPGFGTSWKDFADLCVELTRAAGRPGVWAANDASGRNFALDAWLRQRGKGRFTTTGLGFGADDAREWFDYWADLRRRGGCVPADVQAVDEGFVQTSTLVARKSMMYLSYSNFLVPFQNLVKAPLALTALPSGGPGAQPGLCFRPALIWSVYARSKNPEAAARFISFFMTDPEAARLSGVERGVPVLPSMRVAVMPVLNESERMTVDYLNALEGKTAPYMLWPAGSAEFDKRVLRPTAQAVAFGKLSTADGAKRLVDEGRALF</sequence>
<feature type="chain" id="PRO_5012634466" description="ABC transporter substrate-binding protein yesO" evidence="3">
    <location>
        <begin position="28"/>
        <end position="422"/>
    </location>
</feature>
<keyword evidence="3" id="KW-0732">Signal</keyword>
<dbReference type="Proteomes" id="UP000185494">
    <property type="component" value="Chromosome 1"/>
</dbReference>
<feature type="signal peptide" evidence="3">
    <location>
        <begin position="1"/>
        <end position="27"/>
    </location>
</feature>
<accession>A0A1L7AAD3</accession>
<dbReference type="GO" id="GO:0042597">
    <property type="term" value="C:periplasmic space"/>
    <property type="evidence" value="ECO:0007669"/>
    <property type="project" value="UniProtKB-SubCell"/>
</dbReference>
<dbReference type="EMBL" id="CP015583">
    <property type="protein sequence ID" value="APT55762.1"/>
    <property type="molecule type" value="Genomic_DNA"/>
</dbReference>
<dbReference type="AlphaFoldDB" id="A0A1L7AAD3"/>
<dbReference type="InterPro" id="IPR006311">
    <property type="entry name" value="TAT_signal"/>
</dbReference>
<evidence type="ECO:0000313" key="5">
    <source>
        <dbReference type="Proteomes" id="UP000185494"/>
    </source>
</evidence>
<dbReference type="InterPro" id="IPR006059">
    <property type="entry name" value="SBP"/>
</dbReference>
<evidence type="ECO:0000256" key="2">
    <source>
        <dbReference type="ARBA" id="ARBA00008520"/>
    </source>
</evidence>
<dbReference type="RefSeq" id="WP_075796733.1">
    <property type="nucleotide sequence ID" value="NZ_CP015583.1"/>
</dbReference>
<reference evidence="4 5" key="1">
    <citation type="submission" date="2016-05" db="EMBL/GenBank/DDBJ databases">
        <title>Complete Genome and Methylome Analysis of Psychrotrophic Bacterial Isolates from Antarctic Lake Untersee.</title>
        <authorList>
            <person name="Fomenkov A."/>
            <person name="Akimov V.N."/>
            <person name="Vasilyeva L.V."/>
            <person name="Andersen D."/>
            <person name="Vincze T."/>
            <person name="Roberts R.J."/>
        </authorList>
    </citation>
    <scope>NUCLEOTIDE SEQUENCE [LARGE SCALE GENOMIC DNA]</scope>
    <source>
        <strain evidence="4 5">U14-5</strain>
    </source>
</reference>
<protein>
    <recommendedName>
        <fullName evidence="6">ABC transporter substrate-binding protein yesO</fullName>
    </recommendedName>
</protein>
<dbReference type="STRING" id="257708.RGI145_00095"/>
<gene>
    <name evidence="4" type="ORF">RGI145_00095</name>
</gene>
<evidence type="ECO:0000256" key="3">
    <source>
        <dbReference type="SAM" id="SignalP"/>
    </source>
</evidence>
<dbReference type="KEGG" id="rgi:RGI145_00095"/>
<evidence type="ECO:0000256" key="1">
    <source>
        <dbReference type="ARBA" id="ARBA00004418"/>
    </source>
</evidence>